<dbReference type="NCBIfam" id="NF005543">
    <property type="entry name" value="PRK07206.1"/>
    <property type="match status" value="1"/>
</dbReference>
<reference evidence="6 7" key="1">
    <citation type="submission" date="2019-10" db="EMBL/GenBank/DDBJ databases">
        <title>Complete genome sequence of Vibrio sp. strain THAF100, isolated from non-filtered water from the water column of tank 6 of a marine aquarium containing stony-coral fragments. Water maintained at 26 degree C.</title>
        <authorList>
            <person name="Ruckert C."/>
            <person name="Franco A."/>
            <person name="Kalinowski J."/>
            <person name="Glaeser S."/>
        </authorList>
    </citation>
    <scope>NUCLEOTIDE SEQUENCE [LARGE SCALE GENOMIC DNA]</scope>
    <source>
        <strain evidence="6 7">THAF100</strain>
        <plasmid evidence="7">pthaf100_a</plasmid>
    </source>
</reference>
<accession>A0A5P9CQD2</accession>
<dbReference type="Pfam" id="PF13535">
    <property type="entry name" value="ATP-grasp_4"/>
    <property type="match status" value="1"/>
</dbReference>
<name>A0A5P9CQD2_9VIBR</name>
<evidence type="ECO:0000259" key="5">
    <source>
        <dbReference type="PROSITE" id="PS50975"/>
    </source>
</evidence>
<dbReference type="KEGG" id="vaq:FIV01_18640"/>
<evidence type="ECO:0000256" key="3">
    <source>
        <dbReference type="ARBA" id="ARBA00022840"/>
    </source>
</evidence>
<evidence type="ECO:0000313" key="6">
    <source>
        <dbReference type="EMBL" id="QFT28416.1"/>
    </source>
</evidence>
<evidence type="ECO:0000256" key="4">
    <source>
        <dbReference type="PROSITE-ProRule" id="PRU00409"/>
    </source>
</evidence>
<dbReference type="GO" id="GO:0016874">
    <property type="term" value="F:ligase activity"/>
    <property type="evidence" value="ECO:0007669"/>
    <property type="project" value="UniProtKB-KW"/>
</dbReference>
<evidence type="ECO:0000313" key="7">
    <source>
        <dbReference type="Proteomes" id="UP000326936"/>
    </source>
</evidence>
<keyword evidence="2 4" id="KW-0547">Nucleotide-binding</keyword>
<dbReference type="RefSeq" id="WP_152432413.1">
    <property type="nucleotide sequence ID" value="NZ_CP045351.1"/>
</dbReference>
<dbReference type="Proteomes" id="UP000326936">
    <property type="component" value="Plasmid pTHAF100_a"/>
</dbReference>
<dbReference type="GO" id="GO:0005524">
    <property type="term" value="F:ATP binding"/>
    <property type="evidence" value="ECO:0007669"/>
    <property type="project" value="UniProtKB-UniRule"/>
</dbReference>
<dbReference type="GO" id="GO:0046872">
    <property type="term" value="F:metal ion binding"/>
    <property type="evidence" value="ECO:0007669"/>
    <property type="project" value="InterPro"/>
</dbReference>
<evidence type="ECO:0000256" key="2">
    <source>
        <dbReference type="ARBA" id="ARBA00022741"/>
    </source>
</evidence>
<dbReference type="InterPro" id="IPR011761">
    <property type="entry name" value="ATP-grasp"/>
</dbReference>
<geneLocation type="plasmid" evidence="7">
    <name>pthaf100_a</name>
</geneLocation>
<dbReference type="PROSITE" id="PS50975">
    <property type="entry name" value="ATP_GRASP"/>
    <property type="match status" value="1"/>
</dbReference>
<dbReference type="InterPro" id="IPR052032">
    <property type="entry name" value="ATP-dep_AA_Ligase"/>
</dbReference>
<feature type="domain" description="ATP-grasp" evidence="5">
    <location>
        <begin position="112"/>
        <end position="310"/>
    </location>
</feature>
<evidence type="ECO:0000256" key="1">
    <source>
        <dbReference type="ARBA" id="ARBA00022598"/>
    </source>
</evidence>
<sequence length="413" mass="46788">MKKIAIIDGFSSGKYIANILYEEGCELFHVISSDNLDDYYLKAFDCSIYVDNITHTDLEITSNYIKNNEIECVLAGTETGVELADELNRLFNFPYSNGSNRSKARRNKFEMIESLRQSGIRATKQIKSNCWHEINEWLNTQNYPVVAKPLNSAGSDSVFICNTIEDAEVAFSKIYDKTNKLNLRNEAVLFQEFLVGYEYVVNFVSLKKKFIVTEIVKYHKRQLNSGNIVYDIDEILDVTSPEFTALVEYTEKVCLSLEIENGPSHAEVMLTPDGPCLVEIAARSDGILRPSVAKKTTGLGQLACTALSITQPHTFAMKLEEGFYHLKKHSFNVCLIAPCDGKLRRKPFDLLLESLTSFHSVEYYVADGDHVSQTTDVFSQPATIYLVHQCKAQLWEDHNKIRNFELVGGYLDV</sequence>
<keyword evidence="6" id="KW-0614">Plasmid</keyword>
<dbReference type="SUPFAM" id="SSF56059">
    <property type="entry name" value="Glutathione synthetase ATP-binding domain-like"/>
    <property type="match status" value="1"/>
</dbReference>
<dbReference type="Gene3D" id="3.30.470.20">
    <property type="entry name" value="ATP-grasp fold, B domain"/>
    <property type="match status" value="1"/>
</dbReference>
<keyword evidence="7" id="KW-1185">Reference proteome</keyword>
<dbReference type="AlphaFoldDB" id="A0A5P9CQD2"/>
<keyword evidence="3 4" id="KW-0067">ATP-binding</keyword>
<organism evidence="6 7">
    <name type="scientific">Vibrio aquimaris</name>
    <dbReference type="NCBI Taxonomy" id="2587862"/>
    <lineage>
        <taxon>Bacteria</taxon>
        <taxon>Pseudomonadati</taxon>
        <taxon>Pseudomonadota</taxon>
        <taxon>Gammaproteobacteria</taxon>
        <taxon>Vibrionales</taxon>
        <taxon>Vibrionaceae</taxon>
        <taxon>Vibrio</taxon>
    </lineage>
</organism>
<dbReference type="PANTHER" id="PTHR43585">
    <property type="entry name" value="FUMIPYRROLE BIOSYNTHESIS PROTEIN C"/>
    <property type="match status" value="1"/>
</dbReference>
<gene>
    <name evidence="6" type="ORF">FIV01_18640</name>
</gene>
<dbReference type="EMBL" id="CP045351">
    <property type="protein sequence ID" value="QFT28416.1"/>
    <property type="molecule type" value="Genomic_DNA"/>
</dbReference>
<dbReference type="PANTHER" id="PTHR43585:SF2">
    <property type="entry name" value="ATP-GRASP ENZYME FSQD"/>
    <property type="match status" value="1"/>
</dbReference>
<protein>
    <recommendedName>
        <fullName evidence="5">ATP-grasp domain-containing protein</fullName>
    </recommendedName>
</protein>
<keyword evidence="1" id="KW-0436">Ligase</keyword>
<dbReference type="OrthoDB" id="24041at2"/>
<proteinExistence type="predicted"/>